<sequence>MHSDKEPTELAGITTVSARAIQTIVAATTGERIRVPNELIKVSTHDDQGLLGIDISCPLDYDALDTIGQTPNTSVFSLADQARQDIVTRVSQIAGVQVGRVNLRLTGLYKHQERRQLQ</sequence>
<evidence type="ECO:0000313" key="1">
    <source>
        <dbReference type="EMBL" id="KXB80711.1"/>
    </source>
</evidence>
<evidence type="ECO:0000313" key="2">
    <source>
        <dbReference type="Proteomes" id="UP000070572"/>
    </source>
</evidence>
<comment type="caution">
    <text evidence="1">The sequence shown here is derived from an EMBL/GenBank/DDBJ whole genome shotgun (WGS) entry which is preliminary data.</text>
</comment>
<organism evidence="1 2">
    <name type="scientific">Varibaculum cambriense</name>
    <dbReference type="NCBI Taxonomy" id="184870"/>
    <lineage>
        <taxon>Bacteria</taxon>
        <taxon>Bacillati</taxon>
        <taxon>Actinomycetota</taxon>
        <taxon>Actinomycetes</taxon>
        <taxon>Actinomycetales</taxon>
        <taxon>Actinomycetaceae</taxon>
        <taxon>Varibaculum</taxon>
    </lineage>
</organism>
<dbReference type="RefSeq" id="WP_060920413.1">
    <property type="nucleotide sequence ID" value="NZ_KQ960683.1"/>
</dbReference>
<dbReference type="AlphaFoldDB" id="A0AB34X1H2"/>
<name>A0AB34X1H2_9ACTO</name>
<protein>
    <recommendedName>
        <fullName evidence="3">Asp23/Gls24 family envelope stress response protein</fullName>
    </recommendedName>
</protein>
<proteinExistence type="predicted"/>
<dbReference type="Proteomes" id="UP000070572">
    <property type="component" value="Unassembled WGS sequence"/>
</dbReference>
<accession>A0AB34X1H2</accession>
<evidence type="ECO:0008006" key="3">
    <source>
        <dbReference type="Google" id="ProtNLM"/>
    </source>
</evidence>
<dbReference type="EMBL" id="LSDN01000014">
    <property type="protein sequence ID" value="KXB80711.1"/>
    <property type="molecule type" value="Genomic_DNA"/>
</dbReference>
<gene>
    <name evidence="1" type="ORF">HMPREF1862_01018</name>
</gene>
<reference evidence="1 2" key="1">
    <citation type="submission" date="2016-01" db="EMBL/GenBank/DDBJ databases">
        <authorList>
            <person name="Mitreva M."/>
            <person name="Pepin K.H."/>
            <person name="Mihindukulasuriya K.A."/>
            <person name="Fulton R."/>
            <person name="Fronick C."/>
            <person name="O'Laughlin M."/>
            <person name="Miner T."/>
            <person name="Herter B."/>
            <person name="Rosa B.A."/>
            <person name="Cordes M."/>
            <person name="Tomlinson C."/>
            <person name="Wollam A."/>
            <person name="Palsikar V.B."/>
            <person name="Mardis E.R."/>
            <person name="Wilson R.K."/>
        </authorList>
    </citation>
    <scope>NUCLEOTIDE SEQUENCE [LARGE SCALE GENOMIC DNA]</scope>
    <source>
        <strain evidence="1 2">DNF00696</strain>
    </source>
</reference>